<reference evidence="2 3" key="1">
    <citation type="journal article" date="2022" name="IScience">
        <title>An ultrasensitive nanofiber-based assay for enzymatic hydrolysis and deep-sea microbial degradation of cellulose.</title>
        <authorList>
            <person name="Tsudome M."/>
            <person name="Tachioka M."/>
            <person name="Miyazaki M."/>
            <person name="Uchimura K."/>
            <person name="Tsuda M."/>
            <person name="Takaki Y."/>
            <person name="Deguchi S."/>
        </authorList>
    </citation>
    <scope>NUCLEOTIDE SEQUENCE [LARGE SCALE GENOMIC DNA]</scope>
    <source>
        <strain evidence="2 3">GE09</strain>
    </source>
</reference>
<dbReference type="AlphaFoldDB" id="A0AAN1WKP8"/>
<keyword evidence="3" id="KW-1185">Reference proteome</keyword>
<name>A0AAN1WKP8_9GAMM</name>
<dbReference type="GO" id="GO:0016787">
    <property type="term" value="F:hydrolase activity"/>
    <property type="evidence" value="ECO:0007669"/>
    <property type="project" value="InterPro"/>
</dbReference>
<evidence type="ECO:0000313" key="3">
    <source>
        <dbReference type="Proteomes" id="UP001320119"/>
    </source>
</evidence>
<sequence>MKVIDSFCFPLLSRNEQSLLDEPPADLDRLRTSIALKRYFCLFGRDIRSCEPFLMAVSQTPKAGALGLIPSKLSPNDPWWDYQSQFSGFVLHPYLQDLSELQGLQQCISAGIIAGRPVFVSTAIGSQKMYRIFPLKVAHAVAQLLSSPVVLAHAGGAQVLEALLIADANPHVYLETSFSLHYWQGSSVENDLAFAIKKLGAHRCLYGSDAPFCSEHEALEAHVNFFNKHNFSDSCVNSIMHENAQQLMG</sequence>
<dbReference type="Gene3D" id="3.20.20.140">
    <property type="entry name" value="Metal-dependent hydrolases"/>
    <property type="match status" value="1"/>
</dbReference>
<dbReference type="RefSeq" id="WP_236984396.1">
    <property type="nucleotide sequence ID" value="NZ_AP023086.1"/>
</dbReference>
<proteinExistence type="predicted"/>
<dbReference type="Pfam" id="PF04909">
    <property type="entry name" value="Amidohydro_2"/>
    <property type="match status" value="1"/>
</dbReference>
<gene>
    <name evidence="2" type="ORF">MARGE09_P3483</name>
</gene>
<dbReference type="InterPro" id="IPR032466">
    <property type="entry name" value="Metal_Hydrolase"/>
</dbReference>
<dbReference type="SUPFAM" id="SSF51556">
    <property type="entry name" value="Metallo-dependent hydrolases"/>
    <property type="match status" value="1"/>
</dbReference>
<evidence type="ECO:0000313" key="2">
    <source>
        <dbReference type="EMBL" id="BCD99282.1"/>
    </source>
</evidence>
<dbReference type="Proteomes" id="UP001320119">
    <property type="component" value="Chromosome"/>
</dbReference>
<protein>
    <recommendedName>
        <fullName evidence="1">Amidohydrolase-related domain-containing protein</fullName>
    </recommendedName>
</protein>
<evidence type="ECO:0000259" key="1">
    <source>
        <dbReference type="Pfam" id="PF04909"/>
    </source>
</evidence>
<accession>A0AAN1WKP8</accession>
<organism evidence="2 3">
    <name type="scientific">Marinagarivorans cellulosilyticus</name>
    <dbReference type="NCBI Taxonomy" id="2721545"/>
    <lineage>
        <taxon>Bacteria</taxon>
        <taxon>Pseudomonadati</taxon>
        <taxon>Pseudomonadota</taxon>
        <taxon>Gammaproteobacteria</taxon>
        <taxon>Cellvibrionales</taxon>
        <taxon>Cellvibrionaceae</taxon>
        <taxon>Marinagarivorans</taxon>
    </lineage>
</organism>
<dbReference type="EMBL" id="AP023086">
    <property type="protein sequence ID" value="BCD99282.1"/>
    <property type="molecule type" value="Genomic_DNA"/>
</dbReference>
<feature type="domain" description="Amidohydrolase-related" evidence="1">
    <location>
        <begin position="134"/>
        <end position="247"/>
    </location>
</feature>
<dbReference type="KEGG" id="marq:MARGE09_P3483"/>
<dbReference type="InterPro" id="IPR006680">
    <property type="entry name" value="Amidohydro-rel"/>
</dbReference>